<evidence type="ECO:0000313" key="1">
    <source>
        <dbReference type="EMBL" id="GFO08224.1"/>
    </source>
</evidence>
<organism evidence="1 2">
    <name type="scientific">Plakobranchus ocellatus</name>
    <dbReference type="NCBI Taxonomy" id="259542"/>
    <lineage>
        <taxon>Eukaryota</taxon>
        <taxon>Metazoa</taxon>
        <taxon>Spiralia</taxon>
        <taxon>Lophotrochozoa</taxon>
        <taxon>Mollusca</taxon>
        <taxon>Gastropoda</taxon>
        <taxon>Heterobranchia</taxon>
        <taxon>Euthyneura</taxon>
        <taxon>Panpulmonata</taxon>
        <taxon>Sacoglossa</taxon>
        <taxon>Placobranchoidea</taxon>
        <taxon>Plakobranchidae</taxon>
        <taxon>Plakobranchus</taxon>
    </lineage>
</organism>
<protein>
    <submittedName>
        <fullName evidence="1">Uncharacterized protein</fullName>
    </submittedName>
</protein>
<proteinExistence type="predicted"/>
<keyword evidence="2" id="KW-1185">Reference proteome</keyword>
<gene>
    <name evidence="1" type="ORF">PoB_003472900</name>
</gene>
<accession>A0AAV4AKG6</accession>
<dbReference type="Proteomes" id="UP000735302">
    <property type="component" value="Unassembled WGS sequence"/>
</dbReference>
<evidence type="ECO:0000313" key="2">
    <source>
        <dbReference type="Proteomes" id="UP000735302"/>
    </source>
</evidence>
<dbReference type="EMBL" id="BLXT01003952">
    <property type="protein sequence ID" value="GFO08224.1"/>
    <property type="molecule type" value="Genomic_DNA"/>
</dbReference>
<dbReference type="AlphaFoldDB" id="A0AAV4AKG6"/>
<reference evidence="1 2" key="1">
    <citation type="journal article" date="2021" name="Elife">
        <title>Chloroplast acquisition without the gene transfer in kleptoplastic sea slugs, Plakobranchus ocellatus.</title>
        <authorList>
            <person name="Maeda T."/>
            <person name="Takahashi S."/>
            <person name="Yoshida T."/>
            <person name="Shimamura S."/>
            <person name="Takaki Y."/>
            <person name="Nagai Y."/>
            <person name="Toyoda A."/>
            <person name="Suzuki Y."/>
            <person name="Arimoto A."/>
            <person name="Ishii H."/>
            <person name="Satoh N."/>
            <person name="Nishiyama T."/>
            <person name="Hasebe M."/>
            <person name="Maruyama T."/>
            <person name="Minagawa J."/>
            <person name="Obokata J."/>
            <person name="Shigenobu S."/>
        </authorList>
    </citation>
    <scope>NUCLEOTIDE SEQUENCE [LARGE SCALE GENOMIC DNA]</scope>
</reference>
<comment type="caution">
    <text evidence="1">The sequence shown here is derived from an EMBL/GenBank/DDBJ whole genome shotgun (WGS) entry which is preliminary data.</text>
</comment>
<sequence>MTGRLGPFNWCIIDKLPRDALVWRCHQALSTFPCSNETGTSVCSTSREWGWAHVRTPLYLAANNTRSSKYFCRLGKKGVERWGIESGEGFGLEECEGCVDSNHIPSADMIELAVSITMDEETWTEICWLGWH</sequence>
<name>A0AAV4AKG6_9GAST</name>